<keyword evidence="2" id="KW-1185">Reference proteome</keyword>
<organism evidence="1 2">
    <name type="scientific">Mucilaginibacter mali</name>
    <dbReference type="NCBI Taxonomy" id="2740462"/>
    <lineage>
        <taxon>Bacteria</taxon>
        <taxon>Pseudomonadati</taxon>
        <taxon>Bacteroidota</taxon>
        <taxon>Sphingobacteriia</taxon>
        <taxon>Sphingobacteriales</taxon>
        <taxon>Sphingobacteriaceae</taxon>
        <taxon>Mucilaginibacter</taxon>
    </lineage>
</organism>
<sequence>MLLFFVVFSTKAKGIDKNYDHSIIYQRVFGPSSYSERENSRVPHVYFLNGYATAQICRTQTQRPVSVFKNLATAGNKFNRYFKFLGKTFAQTRVGFVRSSKLILFPFHVFW</sequence>
<protein>
    <submittedName>
        <fullName evidence="1">Uncharacterized protein</fullName>
    </submittedName>
</protein>
<accession>A0A7D4QPL1</accession>
<evidence type="ECO:0000313" key="2">
    <source>
        <dbReference type="Proteomes" id="UP000505355"/>
    </source>
</evidence>
<reference evidence="1 2" key="1">
    <citation type="submission" date="2020-05" db="EMBL/GenBank/DDBJ databases">
        <title>Mucilaginibacter mali sp. nov.</title>
        <authorList>
            <person name="Kim H.S."/>
            <person name="Lee K.C."/>
            <person name="Suh M.K."/>
            <person name="Kim J.-S."/>
            <person name="Han K.-I."/>
            <person name="Eom M.K."/>
            <person name="Shin Y.K."/>
            <person name="Lee J.-S."/>
        </authorList>
    </citation>
    <scope>NUCLEOTIDE SEQUENCE [LARGE SCALE GENOMIC DNA]</scope>
    <source>
        <strain evidence="1 2">G2-14</strain>
    </source>
</reference>
<gene>
    <name evidence="1" type="ORF">HQ865_02380</name>
</gene>
<proteinExistence type="predicted"/>
<dbReference type="KEGG" id="mmab:HQ865_02380"/>
<name>A0A7D4QPL1_9SPHI</name>
<evidence type="ECO:0000313" key="1">
    <source>
        <dbReference type="EMBL" id="QKJ28649.1"/>
    </source>
</evidence>
<dbReference type="Proteomes" id="UP000505355">
    <property type="component" value="Chromosome"/>
</dbReference>
<dbReference type="EMBL" id="CP054139">
    <property type="protein sequence ID" value="QKJ28649.1"/>
    <property type="molecule type" value="Genomic_DNA"/>
</dbReference>
<dbReference type="RefSeq" id="WP_173413350.1">
    <property type="nucleotide sequence ID" value="NZ_CP054139.1"/>
</dbReference>
<dbReference type="AlphaFoldDB" id="A0A7D4QPL1"/>